<comment type="caution">
    <text evidence="1">The sequence shown here is derived from an EMBL/GenBank/DDBJ whole genome shotgun (WGS) entry which is preliminary data.</text>
</comment>
<dbReference type="EMBL" id="JBBBZM010000015">
    <property type="protein sequence ID" value="KAL0639028.1"/>
    <property type="molecule type" value="Genomic_DNA"/>
</dbReference>
<name>A0ABR3GSX7_9PEZI</name>
<organism evidence="1 2">
    <name type="scientific">Discina gigas</name>
    <dbReference type="NCBI Taxonomy" id="1032678"/>
    <lineage>
        <taxon>Eukaryota</taxon>
        <taxon>Fungi</taxon>
        <taxon>Dikarya</taxon>
        <taxon>Ascomycota</taxon>
        <taxon>Pezizomycotina</taxon>
        <taxon>Pezizomycetes</taxon>
        <taxon>Pezizales</taxon>
        <taxon>Discinaceae</taxon>
        <taxon>Discina</taxon>
    </lineage>
</organism>
<proteinExistence type="predicted"/>
<protein>
    <submittedName>
        <fullName evidence="1">Uncharacterized protein</fullName>
    </submittedName>
</protein>
<dbReference type="PANTHER" id="PTHR14187">
    <property type="entry name" value="ALPHA KINASE/ELONGATION FACTOR 2 KINASE"/>
    <property type="match status" value="1"/>
</dbReference>
<dbReference type="SUPFAM" id="SSF53067">
    <property type="entry name" value="Actin-like ATPase domain"/>
    <property type="match status" value="1"/>
</dbReference>
<reference evidence="1 2" key="1">
    <citation type="submission" date="2024-02" db="EMBL/GenBank/DDBJ databases">
        <title>Discinaceae phylogenomics.</title>
        <authorList>
            <person name="Dirks A.C."/>
            <person name="James T.Y."/>
        </authorList>
    </citation>
    <scope>NUCLEOTIDE SEQUENCE [LARGE SCALE GENOMIC DNA]</scope>
    <source>
        <strain evidence="1 2">ACD0624</strain>
    </source>
</reference>
<dbReference type="InterPro" id="IPR043129">
    <property type="entry name" value="ATPase_NBD"/>
</dbReference>
<evidence type="ECO:0000313" key="2">
    <source>
        <dbReference type="Proteomes" id="UP001447188"/>
    </source>
</evidence>
<keyword evidence="2" id="KW-1185">Reference proteome</keyword>
<accession>A0ABR3GSX7</accession>
<dbReference type="CDD" id="cd10170">
    <property type="entry name" value="ASKHA_NBD_HSP70"/>
    <property type="match status" value="1"/>
</dbReference>
<gene>
    <name evidence="1" type="ORF">Q9L58_001910</name>
</gene>
<sequence>MTSNHRLKVGIDFGTTFSGISWIYTMKPDEVNVVMKWPGAPNASAKVPSEILYSSDGTVRKWGFQLKFPDEPIAWFKLLLHPTQYDFADCSMLSGTQNLVSPKKPVDIVADYLTCLRVHFLDVISGSIGKAFLNATPVDYTLTVPAIWKDPAKALTLEAAEKAGLGTKDTIRLMSEPDAAAAWTLLRDINPNNLKVRWGMHSLLWIAGVDLISYQVQDLNPLTVNECVKGTGGLCGSVFLNRGFLDLVKSRIGDLFKKMKPATRNRMVSEWELVLKRDFSNSEEDDLSSCPIGPIPDNSELRILDGELLINREEMLAIFDPVIGQIITLVQEQIDMVAAKDDPELQISVRHIMIAIQ</sequence>
<dbReference type="Gene3D" id="3.30.420.40">
    <property type="match status" value="1"/>
</dbReference>
<dbReference type="PANTHER" id="PTHR14187:SF82">
    <property type="entry name" value="FAMILY CHAPERONE, PUTATIVE (AFU_ORTHOLOGUE AFUA_7G08575)-RELATED"/>
    <property type="match status" value="1"/>
</dbReference>
<dbReference type="Proteomes" id="UP001447188">
    <property type="component" value="Unassembled WGS sequence"/>
</dbReference>
<evidence type="ECO:0000313" key="1">
    <source>
        <dbReference type="EMBL" id="KAL0639028.1"/>
    </source>
</evidence>